<reference evidence="2 3" key="1">
    <citation type="journal article" date="2021" name="BMC Biol.">
        <title>Horizontally acquired antibacterial genes associated with adaptive radiation of ladybird beetles.</title>
        <authorList>
            <person name="Li H.S."/>
            <person name="Tang X.F."/>
            <person name="Huang Y.H."/>
            <person name="Xu Z.Y."/>
            <person name="Chen M.L."/>
            <person name="Du X.Y."/>
            <person name="Qiu B.Y."/>
            <person name="Chen P.T."/>
            <person name="Zhang W."/>
            <person name="Slipinski A."/>
            <person name="Escalona H.E."/>
            <person name="Waterhouse R.M."/>
            <person name="Zwick A."/>
            <person name="Pang H."/>
        </authorList>
    </citation>
    <scope>NUCLEOTIDE SEQUENCE [LARGE SCALE GENOMIC DNA]</scope>
    <source>
        <strain evidence="2">SYSU2018</strain>
    </source>
</reference>
<dbReference type="EMBL" id="JABFTP020000103">
    <property type="protein sequence ID" value="KAL3278049.1"/>
    <property type="molecule type" value="Genomic_DNA"/>
</dbReference>
<gene>
    <name evidence="2" type="ORF">HHI36_013394</name>
</gene>
<dbReference type="AlphaFoldDB" id="A0ABD2NHG4"/>
<keyword evidence="3" id="KW-1185">Reference proteome</keyword>
<sequence>MTMRGFNQTDVNSYTIVIVLHQLKREVFNAMKFSKSIDPNMYFDHIVEIKIVEIEIASEAFSRNVFENDTDEDDDDSDDADEDEAEDEDRDEDIYERVCCQDMHSFDP</sequence>
<feature type="region of interest" description="Disordered" evidence="1">
    <location>
        <begin position="63"/>
        <end position="94"/>
    </location>
</feature>
<protein>
    <submittedName>
        <fullName evidence="2">Uncharacterized protein</fullName>
    </submittedName>
</protein>
<name>A0ABD2NHG4_9CUCU</name>
<accession>A0ABD2NHG4</accession>
<organism evidence="2 3">
    <name type="scientific">Cryptolaemus montrouzieri</name>
    <dbReference type="NCBI Taxonomy" id="559131"/>
    <lineage>
        <taxon>Eukaryota</taxon>
        <taxon>Metazoa</taxon>
        <taxon>Ecdysozoa</taxon>
        <taxon>Arthropoda</taxon>
        <taxon>Hexapoda</taxon>
        <taxon>Insecta</taxon>
        <taxon>Pterygota</taxon>
        <taxon>Neoptera</taxon>
        <taxon>Endopterygota</taxon>
        <taxon>Coleoptera</taxon>
        <taxon>Polyphaga</taxon>
        <taxon>Cucujiformia</taxon>
        <taxon>Coccinelloidea</taxon>
        <taxon>Coccinellidae</taxon>
        <taxon>Scymninae</taxon>
        <taxon>Scymnini</taxon>
        <taxon>Cryptolaemus</taxon>
    </lineage>
</organism>
<dbReference type="Proteomes" id="UP001516400">
    <property type="component" value="Unassembled WGS sequence"/>
</dbReference>
<evidence type="ECO:0000256" key="1">
    <source>
        <dbReference type="SAM" id="MobiDB-lite"/>
    </source>
</evidence>
<feature type="compositionally biased region" description="Acidic residues" evidence="1">
    <location>
        <begin position="68"/>
        <end position="94"/>
    </location>
</feature>
<evidence type="ECO:0000313" key="2">
    <source>
        <dbReference type="EMBL" id="KAL3278049.1"/>
    </source>
</evidence>
<proteinExistence type="predicted"/>
<evidence type="ECO:0000313" key="3">
    <source>
        <dbReference type="Proteomes" id="UP001516400"/>
    </source>
</evidence>
<comment type="caution">
    <text evidence="2">The sequence shown here is derived from an EMBL/GenBank/DDBJ whole genome shotgun (WGS) entry which is preliminary data.</text>
</comment>